<organism evidence="1">
    <name type="scientific">Arundo donax</name>
    <name type="common">Giant reed</name>
    <name type="synonym">Donax arundinaceus</name>
    <dbReference type="NCBI Taxonomy" id="35708"/>
    <lineage>
        <taxon>Eukaryota</taxon>
        <taxon>Viridiplantae</taxon>
        <taxon>Streptophyta</taxon>
        <taxon>Embryophyta</taxon>
        <taxon>Tracheophyta</taxon>
        <taxon>Spermatophyta</taxon>
        <taxon>Magnoliopsida</taxon>
        <taxon>Liliopsida</taxon>
        <taxon>Poales</taxon>
        <taxon>Poaceae</taxon>
        <taxon>PACMAD clade</taxon>
        <taxon>Arundinoideae</taxon>
        <taxon>Arundineae</taxon>
        <taxon>Arundo</taxon>
    </lineage>
</organism>
<proteinExistence type="predicted"/>
<name>A0A0A9EF44_ARUDO</name>
<dbReference type="AlphaFoldDB" id="A0A0A9EF44"/>
<sequence length="83" mass="8769">MDPTATTPISFPSRLVTEAACGALVPVSTLASPVACTLIPESRMMEFGWSSPIWGGEIFDSIRLLRLSDEGSRAPRSSGIAAM</sequence>
<reference evidence="1" key="1">
    <citation type="submission" date="2014-09" db="EMBL/GenBank/DDBJ databases">
        <authorList>
            <person name="Magalhaes I.L.F."/>
            <person name="Oliveira U."/>
            <person name="Santos F.R."/>
            <person name="Vidigal T.H.D.A."/>
            <person name="Brescovit A.D."/>
            <person name="Santos A.J."/>
        </authorList>
    </citation>
    <scope>NUCLEOTIDE SEQUENCE</scope>
    <source>
        <tissue evidence="1">Shoot tissue taken approximately 20 cm above the soil surface</tissue>
    </source>
</reference>
<protein>
    <submittedName>
        <fullName evidence="1">Uncharacterized protein</fullName>
    </submittedName>
</protein>
<evidence type="ECO:0000313" key="1">
    <source>
        <dbReference type="EMBL" id="JAD94637.1"/>
    </source>
</evidence>
<accession>A0A0A9EF44</accession>
<reference evidence="1" key="2">
    <citation type="journal article" date="2015" name="Data Brief">
        <title>Shoot transcriptome of the giant reed, Arundo donax.</title>
        <authorList>
            <person name="Barrero R.A."/>
            <person name="Guerrero F.D."/>
            <person name="Moolhuijzen P."/>
            <person name="Goolsby J.A."/>
            <person name="Tidwell J."/>
            <person name="Bellgard S.E."/>
            <person name="Bellgard M.I."/>
        </authorList>
    </citation>
    <scope>NUCLEOTIDE SEQUENCE</scope>
    <source>
        <tissue evidence="1">Shoot tissue taken approximately 20 cm above the soil surface</tissue>
    </source>
</reference>
<dbReference type="EMBL" id="GBRH01203258">
    <property type="protein sequence ID" value="JAD94637.1"/>
    <property type="molecule type" value="Transcribed_RNA"/>
</dbReference>